<keyword evidence="2" id="KW-1003">Cell membrane</keyword>
<organism evidence="8 9">
    <name type="scientific">Streptomyces gobitricini</name>
    <dbReference type="NCBI Taxonomy" id="68211"/>
    <lineage>
        <taxon>Bacteria</taxon>
        <taxon>Bacillati</taxon>
        <taxon>Actinomycetota</taxon>
        <taxon>Actinomycetes</taxon>
        <taxon>Kitasatosporales</taxon>
        <taxon>Streptomycetaceae</taxon>
        <taxon>Streptomyces</taxon>
    </lineage>
</organism>
<feature type="transmembrane region" description="Helical" evidence="6">
    <location>
        <begin position="87"/>
        <end position="104"/>
    </location>
</feature>
<evidence type="ECO:0000256" key="6">
    <source>
        <dbReference type="SAM" id="Phobius"/>
    </source>
</evidence>
<gene>
    <name evidence="8" type="ORF">GCM10010393_55580</name>
</gene>
<evidence type="ECO:0000256" key="5">
    <source>
        <dbReference type="ARBA" id="ARBA00023136"/>
    </source>
</evidence>
<dbReference type="PANTHER" id="PTHR33885">
    <property type="entry name" value="PHAGE SHOCK PROTEIN C"/>
    <property type="match status" value="1"/>
</dbReference>
<dbReference type="PANTHER" id="PTHR33885:SF3">
    <property type="entry name" value="PHAGE SHOCK PROTEIN C"/>
    <property type="match status" value="1"/>
</dbReference>
<feature type="transmembrane region" description="Helical" evidence="6">
    <location>
        <begin position="227"/>
        <end position="248"/>
    </location>
</feature>
<feature type="transmembrane region" description="Helical" evidence="6">
    <location>
        <begin position="255"/>
        <end position="272"/>
    </location>
</feature>
<sequence length="403" mass="41465">MCGGLGRYYDLDPVIFRVVVGVLSLTGGLGLVFYGFAWLLVTADGDEENEARRLVSGRVDGASLIALLMALVGCGLFLSMLGNGSTVSFSLLLIIAVSGAAVWSQRRRLVDGPEAVADPVTAHTVAEAPPETKAPPPPESPSWWREPIVKDGTSGPVPLGYLWGPEDGVGVEDALLRRPARSGGAGAAAVAGRGPRSIGGVVLLLALVAGGLGTGLSWGSQPLGACLQIGLVSALAVFALGLVTASFLGRTGVGTVFMTVVTAVLLTGAALIPRQIGTEWMRADWRPATTADLRPRYELDTGVGTLDLSRLAVPAQATARTAAEVGAGRLHVVVPRNVTVQVRAEVGFGDLRLPADPPGDIDIAPDREATRTIAPPKGTSPAGTLDLTLEVALGQVEVTRAAS</sequence>
<proteinExistence type="predicted"/>
<dbReference type="InterPro" id="IPR052027">
    <property type="entry name" value="PspC"/>
</dbReference>
<evidence type="ECO:0000313" key="8">
    <source>
        <dbReference type="EMBL" id="GAA2515288.1"/>
    </source>
</evidence>
<keyword evidence="3 6" id="KW-0812">Transmembrane</keyword>
<evidence type="ECO:0000259" key="7">
    <source>
        <dbReference type="Pfam" id="PF04024"/>
    </source>
</evidence>
<feature type="transmembrane region" description="Helical" evidence="6">
    <location>
        <begin position="62"/>
        <end position="81"/>
    </location>
</feature>
<evidence type="ECO:0000256" key="2">
    <source>
        <dbReference type="ARBA" id="ARBA00022475"/>
    </source>
</evidence>
<evidence type="ECO:0000256" key="3">
    <source>
        <dbReference type="ARBA" id="ARBA00022692"/>
    </source>
</evidence>
<dbReference type="Pfam" id="PF04024">
    <property type="entry name" value="PspC"/>
    <property type="match status" value="1"/>
</dbReference>
<evidence type="ECO:0000256" key="1">
    <source>
        <dbReference type="ARBA" id="ARBA00004162"/>
    </source>
</evidence>
<name>A0ABN3N6V7_9ACTN</name>
<keyword evidence="5 6" id="KW-0472">Membrane</keyword>
<dbReference type="EMBL" id="BAAASR010000040">
    <property type="protein sequence ID" value="GAA2515288.1"/>
    <property type="molecule type" value="Genomic_DNA"/>
</dbReference>
<accession>A0ABN3N6V7</accession>
<reference evidence="8 9" key="1">
    <citation type="journal article" date="2019" name="Int. J. Syst. Evol. Microbiol.">
        <title>The Global Catalogue of Microorganisms (GCM) 10K type strain sequencing project: providing services to taxonomists for standard genome sequencing and annotation.</title>
        <authorList>
            <consortium name="The Broad Institute Genomics Platform"/>
            <consortium name="The Broad Institute Genome Sequencing Center for Infectious Disease"/>
            <person name="Wu L."/>
            <person name="Ma J."/>
        </authorList>
    </citation>
    <scope>NUCLEOTIDE SEQUENCE [LARGE SCALE GENOMIC DNA]</scope>
    <source>
        <strain evidence="8 9">JCM 5062</strain>
    </source>
</reference>
<feature type="domain" description="Phage shock protein PspC N-terminal" evidence="7">
    <location>
        <begin position="2"/>
        <end position="41"/>
    </location>
</feature>
<comment type="caution">
    <text evidence="8">The sequence shown here is derived from an EMBL/GenBank/DDBJ whole genome shotgun (WGS) entry which is preliminary data.</text>
</comment>
<feature type="transmembrane region" description="Helical" evidence="6">
    <location>
        <begin position="201"/>
        <end position="221"/>
    </location>
</feature>
<keyword evidence="9" id="KW-1185">Reference proteome</keyword>
<comment type="subcellular location">
    <subcellularLocation>
        <location evidence="1">Cell membrane</location>
        <topology evidence="1">Single-pass membrane protein</topology>
    </subcellularLocation>
</comment>
<keyword evidence="4 6" id="KW-1133">Transmembrane helix</keyword>
<feature type="transmembrane region" description="Helical" evidence="6">
    <location>
        <begin position="14"/>
        <end position="41"/>
    </location>
</feature>
<evidence type="ECO:0000313" key="9">
    <source>
        <dbReference type="Proteomes" id="UP001499942"/>
    </source>
</evidence>
<dbReference type="InterPro" id="IPR007168">
    <property type="entry name" value="Phageshock_PspC_N"/>
</dbReference>
<evidence type="ECO:0000256" key="4">
    <source>
        <dbReference type="ARBA" id="ARBA00022989"/>
    </source>
</evidence>
<protein>
    <submittedName>
        <fullName evidence="8">PspC domain-containing protein</fullName>
    </submittedName>
</protein>
<dbReference type="Proteomes" id="UP001499942">
    <property type="component" value="Unassembled WGS sequence"/>
</dbReference>